<protein>
    <submittedName>
        <fullName evidence="1">Uncharacterized protein</fullName>
    </submittedName>
</protein>
<keyword evidence="2" id="KW-1185">Reference proteome</keyword>
<proteinExistence type="predicted"/>
<accession>A0ABW2F5S2</accession>
<dbReference type="RefSeq" id="WP_346064121.1">
    <property type="nucleotide sequence ID" value="NZ_BAAADR010000045.1"/>
</dbReference>
<dbReference type="Proteomes" id="UP001596411">
    <property type="component" value="Unassembled WGS sequence"/>
</dbReference>
<reference evidence="2" key="1">
    <citation type="journal article" date="2019" name="Int. J. Syst. Evol. Microbiol.">
        <title>The Global Catalogue of Microorganisms (GCM) 10K type strain sequencing project: providing services to taxonomists for standard genome sequencing and annotation.</title>
        <authorList>
            <consortium name="The Broad Institute Genomics Platform"/>
            <consortium name="The Broad Institute Genome Sequencing Center for Infectious Disease"/>
            <person name="Wu L."/>
            <person name="Ma J."/>
        </authorList>
    </citation>
    <scope>NUCLEOTIDE SEQUENCE [LARGE SCALE GENOMIC DNA]</scope>
    <source>
        <strain evidence="2">CGMCC 1.13666</strain>
    </source>
</reference>
<comment type="caution">
    <text evidence="1">The sequence shown here is derived from an EMBL/GenBank/DDBJ whole genome shotgun (WGS) entry which is preliminary data.</text>
</comment>
<organism evidence="1 2">
    <name type="scientific">Halomonas salifodinae</name>
    <dbReference type="NCBI Taxonomy" id="438745"/>
    <lineage>
        <taxon>Bacteria</taxon>
        <taxon>Pseudomonadati</taxon>
        <taxon>Pseudomonadota</taxon>
        <taxon>Gammaproteobacteria</taxon>
        <taxon>Oceanospirillales</taxon>
        <taxon>Halomonadaceae</taxon>
        <taxon>Halomonas</taxon>
    </lineage>
</organism>
<evidence type="ECO:0000313" key="2">
    <source>
        <dbReference type="Proteomes" id="UP001596411"/>
    </source>
</evidence>
<dbReference type="EMBL" id="JBHSZP010000049">
    <property type="protein sequence ID" value="MFC7091901.1"/>
    <property type="molecule type" value="Genomic_DNA"/>
</dbReference>
<gene>
    <name evidence="1" type="ORF">ACFQH5_20365</name>
</gene>
<name>A0ABW2F5S2_9GAMM</name>
<evidence type="ECO:0000313" key="1">
    <source>
        <dbReference type="EMBL" id="MFC7091901.1"/>
    </source>
</evidence>
<sequence length="78" mass="8643">MIAAIKCNRRTSLTNCPDHAIRIASDRAEISGRRYGVFSAGLGLYRVRRIAGNPSSALEIITPSWSYDEEYRAKRGGV</sequence>